<feature type="transmembrane region" description="Helical" evidence="13">
    <location>
        <begin position="204"/>
        <end position="225"/>
    </location>
</feature>
<dbReference type="PRINTS" id="PR01302">
    <property type="entry name" value="TYPE3IMPPROT"/>
</dbReference>
<evidence type="ECO:0000256" key="9">
    <source>
        <dbReference type="ARBA" id="ARBA00022989"/>
    </source>
</evidence>
<comment type="similarity">
    <text evidence="2 13">Belongs to the FliP/MopC/SpaP family.</text>
</comment>
<keyword evidence="9 13" id="KW-1133">Transmembrane helix</keyword>
<comment type="subcellular location">
    <subcellularLocation>
        <location evidence="13">Cell membrane</location>
        <topology evidence="13">Multi-pass membrane protein</topology>
    </subcellularLocation>
    <subcellularLocation>
        <location evidence="13">Bacterial flagellum basal body</location>
    </subcellularLocation>
</comment>
<feature type="transmembrane region" description="Helical" evidence="13">
    <location>
        <begin position="71"/>
        <end position="90"/>
    </location>
</feature>
<dbReference type="NCBIfam" id="TIGR01103">
    <property type="entry name" value="fliP"/>
    <property type="match status" value="1"/>
</dbReference>
<dbReference type="PANTHER" id="PTHR30587:SF0">
    <property type="entry name" value="FLAGELLAR BIOSYNTHETIC PROTEIN FLIP"/>
    <property type="match status" value="1"/>
</dbReference>
<keyword evidence="10 13" id="KW-0472">Membrane</keyword>
<gene>
    <name evidence="13 14" type="primary">fliP</name>
    <name evidence="14" type="ORF">M3P05_06225</name>
</gene>
<evidence type="ECO:0000256" key="10">
    <source>
        <dbReference type="ARBA" id="ARBA00023136"/>
    </source>
</evidence>
<evidence type="ECO:0000256" key="11">
    <source>
        <dbReference type="ARBA" id="ARBA00023143"/>
    </source>
</evidence>
<evidence type="ECO:0000256" key="7">
    <source>
        <dbReference type="ARBA" id="ARBA00022795"/>
    </source>
</evidence>
<dbReference type="PROSITE" id="PS01061">
    <property type="entry name" value="FLIP_2"/>
    <property type="match status" value="1"/>
</dbReference>
<keyword evidence="14" id="KW-0282">Flagellum</keyword>
<keyword evidence="12 13" id="KW-1006">Bacterial flagellum protein export</keyword>
<name>A0ABT0PEA4_9GAMM</name>
<dbReference type="Pfam" id="PF00813">
    <property type="entry name" value="FliP"/>
    <property type="match status" value="1"/>
</dbReference>
<keyword evidence="15" id="KW-1185">Reference proteome</keyword>
<keyword evidence="8 13" id="KW-0653">Protein transport</keyword>
<dbReference type="PANTHER" id="PTHR30587">
    <property type="entry name" value="FLAGELLAR BIOSYNTHETIC PROTEIN FLIP"/>
    <property type="match status" value="1"/>
</dbReference>
<evidence type="ECO:0000256" key="8">
    <source>
        <dbReference type="ARBA" id="ARBA00022927"/>
    </source>
</evidence>
<keyword evidence="5 13" id="KW-1003">Cell membrane</keyword>
<keyword evidence="14" id="KW-0969">Cilium</keyword>
<dbReference type="PROSITE" id="PS01060">
    <property type="entry name" value="FLIP_1"/>
    <property type="match status" value="1"/>
</dbReference>
<keyword evidence="7 13" id="KW-1005">Bacterial flagellum biogenesis</keyword>
<feature type="transmembrane region" description="Helical" evidence="13">
    <location>
        <begin position="29"/>
        <end position="59"/>
    </location>
</feature>
<comment type="caution">
    <text evidence="14">The sequence shown here is derived from an EMBL/GenBank/DDBJ whole genome shotgun (WGS) entry which is preliminary data.</text>
</comment>
<dbReference type="InterPro" id="IPR005838">
    <property type="entry name" value="T3SS_IM_P"/>
</dbReference>
<organism evidence="14 15">
    <name type="scientific">Parendozoicomonas callyspongiae</name>
    <dbReference type="NCBI Taxonomy" id="2942213"/>
    <lineage>
        <taxon>Bacteria</taxon>
        <taxon>Pseudomonadati</taxon>
        <taxon>Pseudomonadota</taxon>
        <taxon>Gammaproteobacteria</taxon>
        <taxon>Oceanospirillales</taxon>
        <taxon>Endozoicomonadaceae</taxon>
        <taxon>Parendozoicomonas</taxon>
    </lineage>
</organism>
<dbReference type="RefSeq" id="WP_249698575.1">
    <property type="nucleotide sequence ID" value="NZ_JAMFLX010000006.1"/>
</dbReference>
<evidence type="ECO:0000256" key="13">
    <source>
        <dbReference type="RuleBase" id="RU362069"/>
    </source>
</evidence>
<dbReference type="NCBIfam" id="NF009438">
    <property type="entry name" value="PRK12797.1"/>
    <property type="match status" value="1"/>
</dbReference>
<dbReference type="EMBL" id="JAMFLX010000006">
    <property type="protein sequence ID" value="MCL6269536.1"/>
    <property type="molecule type" value="Genomic_DNA"/>
</dbReference>
<feature type="transmembrane region" description="Helical" evidence="13">
    <location>
        <begin position="170"/>
        <end position="192"/>
    </location>
</feature>
<dbReference type="PRINTS" id="PR00951">
    <property type="entry name" value="FLGBIOSNFLIP"/>
</dbReference>
<accession>A0ABT0PEA4</accession>
<dbReference type="Proteomes" id="UP001203338">
    <property type="component" value="Unassembled WGS sequence"/>
</dbReference>
<keyword evidence="6 13" id="KW-0812">Transmembrane</keyword>
<proteinExistence type="inferred from homology"/>
<evidence type="ECO:0000256" key="1">
    <source>
        <dbReference type="ARBA" id="ARBA00003663"/>
    </source>
</evidence>
<keyword evidence="11" id="KW-0975">Bacterial flagellum</keyword>
<reference evidence="14 15" key="1">
    <citation type="submission" date="2022-05" db="EMBL/GenBank/DDBJ databases">
        <authorList>
            <person name="Park J.-S."/>
        </authorList>
    </citation>
    <scope>NUCLEOTIDE SEQUENCE [LARGE SCALE GENOMIC DNA]</scope>
    <source>
        <strain evidence="14 15">2012CJ34-2</strain>
    </source>
</reference>
<evidence type="ECO:0000256" key="6">
    <source>
        <dbReference type="ARBA" id="ARBA00022692"/>
    </source>
</evidence>
<evidence type="ECO:0000256" key="12">
    <source>
        <dbReference type="ARBA" id="ARBA00023225"/>
    </source>
</evidence>
<evidence type="ECO:0000313" key="15">
    <source>
        <dbReference type="Proteomes" id="UP001203338"/>
    </source>
</evidence>
<evidence type="ECO:0000256" key="2">
    <source>
        <dbReference type="ARBA" id="ARBA00006257"/>
    </source>
</evidence>
<sequence>MSFGLQGQIPFLTVSSGGATQDYSISLQILLLLTALTFLPTALMAMTSFTRILIVLAILRQALGLQQTPPTRLLIGLALILTLFIMRPIFEEIRTKAVEPYLNEQIAFQDAARETIAPLHRFMLSQTRKTDLEQFFVLSGEPQPQSQADIPITTLMPAFLTSELKTAFQIGFMIFLPFLVIDLIIASILMALGMMMLSPLIISLPFKLMLFVLVDGWGMTVGSLARSF</sequence>
<evidence type="ECO:0000313" key="14">
    <source>
        <dbReference type="EMBL" id="MCL6269536.1"/>
    </source>
</evidence>
<evidence type="ECO:0000256" key="5">
    <source>
        <dbReference type="ARBA" id="ARBA00022475"/>
    </source>
</evidence>
<dbReference type="InterPro" id="IPR005837">
    <property type="entry name" value="FliP"/>
</dbReference>
<keyword evidence="4 13" id="KW-0813">Transport</keyword>
<comment type="function">
    <text evidence="1 13">Plays a role in the flagellum-specific transport system.</text>
</comment>
<evidence type="ECO:0000256" key="4">
    <source>
        <dbReference type="ARBA" id="ARBA00022448"/>
    </source>
</evidence>
<protein>
    <recommendedName>
        <fullName evidence="3 13">Flagellar biosynthetic protein FliP</fullName>
    </recommendedName>
</protein>
<evidence type="ECO:0000256" key="3">
    <source>
        <dbReference type="ARBA" id="ARBA00021714"/>
    </source>
</evidence>
<keyword evidence="14" id="KW-0966">Cell projection</keyword>